<dbReference type="Pfam" id="PF08952">
    <property type="entry name" value="DUF1866"/>
    <property type="match status" value="1"/>
</dbReference>
<evidence type="ECO:0000256" key="1">
    <source>
        <dbReference type="ARBA" id="ARBA00001786"/>
    </source>
</evidence>
<evidence type="ECO:0000256" key="2">
    <source>
        <dbReference type="ARBA" id="ARBA00004556"/>
    </source>
</evidence>
<comment type="similarity">
    <text evidence="3">Belongs to the synaptojanin family.</text>
</comment>
<sequence>MAFSKGFRVYHKLDPPPFSVMVETRSREECLMFESGAVAVLSSAEKDTIKNTYSKVMDAYGLLGVLRLNLGDTLLHYLVLVTGCMSVGKIQDSEVFRVTCTEFVSLRADPTDEDRVSEVRKVLNSGSFYFAWSATGASLDLSLSAHRSMQEHTTDNRFFWNQSLHLHLQHYGVSCEEWLLRLMCGGVEIRTIYAAHKQAKACLISRLSCERAGTRFNVRGTNDDGHVANFVETEQVIYLDDSVSSFIQIRGSVPLFWEQPGLQVGSHRVRMSRGFEANAPAFDRHFQTLKNLYGKQIIVNLLGAKEGEHMLSKAFQSHLKASEHSADIKMVNFDYHQMVKGGKAEKLHSVLKPQVQKFLECGFFYFDGKEVKRSQSGTVRTNCLDCLDRTNSVQAFFGLEMLTKQLEVLGLAEKPQLVTRFQEVFRSMWSVNGDSVSKIYAGTGALEGKAKLKDGARSVTRTIQNNFFDSSKQEAIDVLLLGNTLNSDLADKARALLTTSSLRVSEQSLQSASVKVLKSMCENFYKYAKPKKIRVCVGTWNVNGGKQFRSIAFRNQTLTDWLLDAPKLAGIHEFQDRKNKPVDIFAIGFEEMVELNAGNIVNASTTNQKLWAAELQKTISRDYKYVLLASEQLVGVCLFVFIRPQHAPFIRDVAVDTVKTGMGGATGNKGAVAIRMLFHTSSLCFVCSHFAAGQSQVKERNEDFVEISRKLGFPMGRMLFSHDYIFWCGDFNYRIDLPNEEVKELIRQQNWDPLIAGDQLINQKNSGQIFRGFLEGKINFAPTYKYDLFSDDYDTSEKCRTPAWTDRILWRRRKWPFDRSAEDLDLLNASFHSDTNVPYTWNPGTLLHYGRAELKTSDHRPVVALIDIDIFEIEAEERQKVYKEVIAMQGPPDGTVMVSIRSSSAEENYFDDNLIDGLLQKFASYGEVILIRFVEDKMWVTFLEGSSALNVMNLNGTELQGRIININLKNPDWIRSLEDEMNLEKINIGLPSSTSSTLLCEDAEVTADYDMEGDIDDYSAEVEEILPQHLQPTSSSGLGTSPSSSPRSSPCQSPTLPEGPALPARPSRAPGKAPGPPLCAQGGYCMAPAGAQQKEPPPQSLEPKRPPPPRPVAPPARPAPPQRPPPPSGNGDLILLTMGTEILSFYHLSCQTVPPRAGVISAPQSHVRPSGARPAPEAQPKPAEPPRGSPLLPEPLKPQAAGPAQPSPAVLRMQEPLIPVASHPSQAGAPQSLEPPQPPPRSRSSHSLPSEPAPSQHVSSNTYPHNVEISYSNINILFSGII</sequence>
<dbReference type="InterPro" id="IPR046985">
    <property type="entry name" value="IP5"/>
</dbReference>
<evidence type="ECO:0000256" key="16">
    <source>
        <dbReference type="ARBA" id="ARBA00077888"/>
    </source>
</evidence>
<keyword evidence="7" id="KW-0963">Cytoplasm</keyword>
<comment type="similarity">
    <text evidence="4">In the central section; belongs to the inositol 1,4,5-trisphosphate 5-phosphatase family.</text>
</comment>
<evidence type="ECO:0000256" key="17">
    <source>
        <dbReference type="SAM" id="MobiDB-lite"/>
    </source>
</evidence>
<accession>A0A8U8B619</accession>
<evidence type="ECO:0000256" key="4">
    <source>
        <dbReference type="ARBA" id="ARBA00009678"/>
    </source>
</evidence>
<dbReference type="InterPro" id="IPR002013">
    <property type="entry name" value="SAC_dom"/>
</dbReference>
<dbReference type="PROSITE" id="PS50275">
    <property type="entry name" value="SAC"/>
    <property type="match status" value="1"/>
</dbReference>
<proteinExistence type="inferred from homology"/>
<comment type="catalytic activity">
    <reaction evidence="1">
        <text>a 1,2-diacyl-sn-glycero-3-phospho-(1D-myo-inositol-4,5-bisphosphate) + H2O = a 1,2-diacyl-sn-glycero-3-phospho-(1D-myo-inositol 4-phosphate) + phosphate</text>
        <dbReference type="Rhea" id="RHEA:22764"/>
        <dbReference type="ChEBI" id="CHEBI:15377"/>
        <dbReference type="ChEBI" id="CHEBI:43474"/>
        <dbReference type="ChEBI" id="CHEBI:58178"/>
        <dbReference type="ChEBI" id="CHEBI:58456"/>
        <dbReference type="EC" id="3.1.3.36"/>
    </reaction>
</comment>
<evidence type="ECO:0000313" key="18">
    <source>
        <dbReference type="Ensembl" id="ENSCPVP00000024573.1"/>
    </source>
</evidence>
<evidence type="ECO:0000256" key="11">
    <source>
        <dbReference type="ARBA" id="ARBA00022884"/>
    </source>
</evidence>
<reference evidence="18" key="1">
    <citation type="submission" date="2020-02" db="EMBL/GenBank/DDBJ databases">
        <authorList>
            <person name="Enbody D E."/>
            <person name="Pettersson E M."/>
        </authorList>
    </citation>
    <scope>NUCLEOTIDE SEQUENCE [LARGE SCALE GENOMIC DNA]</scope>
</reference>
<keyword evidence="11" id="KW-0694">RNA-binding</keyword>
<evidence type="ECO:0000256" key="6">
    <source>
        <dbReference type="ARBA" id="ARBA00022481"/>
    </source>
</evidence>
<dbReference type="InterPro" id="IPR012677">
    <property type="entry name" value="Nucleotide-bd_a/b_plait_sf"/>
</dbReference>
<dbReference type="GO" id="GO:0048488">
    <property type="term" value="P:synaptic vesicle endocytosis"/>
    <property type="evidence" value="ECO:0007669"/>
    <property type="project" value="TreeGrafter"/>
</dbReference>
<dbReference type="SUPFAM" id="SSF54928">
    <property type="entry name" value="RNA-binding domain, RBD"/>
    <property type="match status" value="1"/>
</dbReference>
<evidence type="ECO:0000313" key="19">
    <source>
        <dbReference type="Proteomes" id="UP000694382"/>
    </source>
</evidence>
<dbReference type="GO" id="GO:0003723">
    <property type="term" value="F:RNA binding"/>
    <property type="evidence" value="ECO:0007669"/>
    <property type="project" value="UniProtKB-UniRule"/>
</dbReference>
<dbReference type="Pfam" id="PF22669">
    <property type="entry name" value="Exo_endo_phos2"/>
    <property type="match status" value="1"/>
</dbReference>
<feature type="region of interest" description="Disordered" evidence="17">
    <location>
        <begin position="1031"/>
        <end position="1134"/>
    </location>
</feature>
<dbReference type="PROSITE" id="PS50102">
    <property type="entry name" value="RRM"/>
    <property type="match status" value="1"/>
</dbReference>
<reference evidence="18" key="3">
    <citation type="submission" date="2025-09" db="UniProtKB">
        <authorList>
            <consortium name="Ensembl"/>
        </authorList>
    </citation>
    <scope>IDENTIFICATION</scope>
</reference>
<keyword evidence="12" id="KW-0443">Lipid metabolism</keyword>
<dbReference type="GO" id="GO:0098793">
    <property type="term" value="C:presynapse"/>
    <property type="evidence" value="ECO:0007669"/>
    <property type="project" value="TreeGrafter"/>
</dbReference>
<dbReference type="FunFam" id="3.60.10.10:FF:000003">
    <property type="entry name" value="Synaptojanin-1 isoform 1"/>
    <property type="match status" value="1"/>
</dbReference>
<dbReference type="SUPFAM" id="SSF56219">
    <property type="entry name" value="DNase I-like"/>
    <property type="match status" value="1"/>
</dbReference>
<dbReference type="FunFam" id="3.30.70.330:FF:000076">
    <property type="entry name" value="Synaptojanin-1 isoform 1"/>
    <property type="match status" value="1"/>
</dbReference>
<comment type="subcellular location">
    <subcellularLocation>
        <location evidence="2">Cytoplasm</location>
        <location evidence="2">Perinuclear region</location>
    </subcellularLocation>
</comment>
<evidence type="ECO:0000256" key="13">
    <source>
        <dbReference type="ARBA" id="ARBA00053493"/>
    </source>
</evidence>
<dbReference type="GO" id="GO:0046856">
    <property type="term" value="P:phosphatidylinositol dephosphorylation"/>
    <property type="evidence" value="ECO:0007669"/>
    <property type="project" value="InterPro"/>
</dbReference>
<name>A0A8U8B619_GEOPR</name>
<dbReference type="Gene3D" id="3.60.10.10">
    <property type="entry name" value="Endonuclease/exonuclease/phosphatase"/>
    <property type="match status" value="1"/>
</dbReference>
<comment type="subunit">
    <text evidence="14">Interacts with ASH/GRB2. Interacts with PACSIN1, PACSIN2 and PACSIN3. Interacts with AMPH, SH3GL1, SH3GL2 and SH3GL3. Interacts with MYO1E (via SH3 domain). Interacts with BIN1 and DNM1. Interacts with EPS15.</text>
</comment>
<dbReference type="InterPro" id="IPR036691">
    <property type="entry name" value="Endo/exonu/phosph_ase_sf"/>
</dbReference>
<evidence type="ECO:0000256" key="14">
    <source>
        <dbReference type="ARBA" id="ARBA00062418"/>
    </source>
</evidence>
<dbReference type="Gene3D" id="3.30.70.330">
    <property type="match status" value="1"/>
</dbReference>
<feature type="compositionally biased region" description="Low complexity" evidence="17">
    <location>
        <begin position="1031"/>
        <end position="1054"/>
    </location>
</feature>
<dbReference type="GO" id="GO:0048471">
    <property type="term" value="C:perinuclear region of cytoplasm"/>
    <property type="evidence" value="ECO:0007669"/>
    <property type="project" value="UniProtKB-SubCell"/>
</dbReference>
<dbReference type="InterPro" id="IPR000300">
    <property type="entry name" value="IPPc"/>
</dbReference>
<feature type="compositionally biased region" description="Pro residues" evidence="17">
    <location>
        <begin position="1177"/>
        <end position="1196"/>
    </location>
</feature>
<evidence type="ECO:0000256" key="7">
    <source>
        <dbReference type="ARBA" id="ARBA00022490"/>
    </source>
</evidence>
<dbReference type="CDD" id="cd09098">
    <property type="entry name" value="INPP5c_Synj1"/>
    <property type="match status" value="1"/>
</dbReference>
<reference evidence="18" key="2">
    <citation type="submission" date="2025-08" db="UniProtKB">
        <authorList>
            <consortium name="Ensembl"/>
        </authorList>
    </citation>
    <scope>IDENTIFICATION</scope>
</reference>
<dbReference type="InterPro" id="IPR000504">
    <property type="entry name" value="RRM_dom"/>
</dbReference>
<dbReference type="SMART" id="SM01165">
    <property type="entry name" value="DUF1866"/>
    <property type="match status" value="1"/>
</dbReference>
<evidence type="ECO:0000256" key="9">
    <source>
        <dbReference type="ARBA" id="ARBA00022583"/>
    </source>
</evidence>
<dbReference type="InterPro" id="IPR035979">
    <property type="entry name" value="RBD_domain_sf"/>
</dbReference>
<keyword evidence="10" id="KW-0378">Hydrolase</keyword>
<dbReference type="Proteomes" id="UP000694382">
    <property type="component" value="Chromosome 1"/>
</dbReference>
<evidence type="ECO:0000256" key="12">
    <source>
        <dbReference type="ARBA" id="ARBA00023098"/>
    </source>
</evidence>
<dbReference type="Pfam" id="PF02383">
    <property type="entry name" value="Syja_N"/>
    <property type="match status" value="1"/>
</dbReference>
<keyword evidence="8" id="KW-0597">Phosphoprotein</keyword>
<protein>
    <recommendedName>
        <fullName evidence="15">Synaptojanin-1</fullName>
        <ecNumber evidence="5">3.1.3.36</ecNumber>
    </recommendedName>
    <alternativeName>
        <fullName evidence="16">Synaptic inositol 1,4,5-trisphosphate 5-phosphatase 1</fullName>
    </alternativeName>
</protein>
<dbReference type="PANTHER" id="PTHR11200:SF158">
    <property type="entry name" value="SYNAPTOJANIN-1"/>
    <property type="match status" value="1"/>
</dbReference>
<feature type="compositionally biased region" description="Low complexity" evidence="17">
    <location>
        <begin position="1198"/>
        <end position="1209"/>
    </location>
</feature>
<feature type="region of interest" description="Disordered" evidence="17">
    <location>
        <begin position="1156"/>
        <end position="1263"/>
    </location>
</feature>
<evidence type="ECO:0000256" key="5">
    <source>
        <dbReference type="ARBA" id="ARBA00013044"/>
    </source>
</evidence>
<feature type="compositionally biased region" description="Pro residues" evidence="17">
    <location>
        <begin position="1095"/>
        <end position="1128"/>
    </location>
</feature>
<dbReference type="GO" id="GO:0004439">
    <property type="term" value="F:phosphatidylinositol-4,5-bisphosphate 5-phosphatase activity"/>
    <property type="evidence" value="ECO:0007669"/>
    <property type="project" value="UniProtKB-EC"/>
</dbReference>
<dbReference type="EC" id="3.1.3.36" evidence="5"/>
<evidence type="ECO:0000256" key="3">
    <source>
        <dbReference type="ARBA" id="ARBA00008943"/>
    </source>
</evidence>
<dbReference type="GO" id="GO:0017124">
    <property type="term" value="F:SH3 domain binding"/>
    <property type="evidence" value="ECO:0007669"/>
    <property type="project" value="TreeGrafter"/>
</dbReference>
<dbReference type="SMART" id="SM00128">
    <property type="entry name" value="IPPc"/>
    <property type="match status" value="1"/>
</dbReference>
<evidence type="ECO:0000256" key="15">
    <source>
        <dbReference type="ARBA" id="ARBA00071146"/>
    </source>
</evidence>
<dbReference type="Ensembl" id="ENSCPVT00000026448.1">
    <property type="protein sequence ID" value="ENSCPVP00000024573.1"/>
    <property type="gene ID" value="ENSCPVG00000006054.2"/>
</dbReference>
<organism evidence="18 19">
    <name type="scientific">Geospiza parvula</name>
    <name type="common">Small tree-finch</name>
    <name type="synonym">Camarhynchus parvulus</name>
    <dbReference type="NCBI Taxonomy" id="87175"/>
    <lineage>
        <taxon>Eukaryota</taxon>
        <taxon>Metazoa</taxon>
        <taxon>Chordata</taxon>
        <taxon>Craniata</taxon>
        <taxon>Vertebrata</taxon>
        <taxon>Euteleostomi</taxon>
        <taxon>Archelosauria</taxon>
        <taxon>Archosauria</taxon>
        <taxon>Dinosauria</taxon>
        <taxon>Saurischia</taxon>
        <taxon>Theropoda</taxon>
        <taxon>Coelurosauria</taxon>
        <taxon>Aves</taxon>
        <taxon>Neognathae</taxon>
        <taxon>Neoaves</taxon>
        <taxon>Telluraves</taxon>
        <taxon>Australaves</taxon>
        <taxon>Passeriformes</taxon>
        <taxon>Thraupidae</taxon>
        <taxon>Camarhynchus</taxon>
    </lineage>
</organism>
<dbReference type="InterPro" id="IPR034971">
    <property type="entry name" value="SYNJ1_RRM"/>
</dbReference>
<dbReference type="PANTHER" id="PTHR11200">
    <property type="entry name" value="INOSITOL 5-PHOSPHATASE"/>
    <property type="match status" value="1"/>
</dbReference>
<dbReference type="InterPro" id="IPR015047">
    <property type="entry name" value="SYNJ1/2_RRM"/>
</dbReference>
<evidence type="ECO:0000256" key="8">
    <source>
        <dbReference type="ARBA" id="ARBA00022553"/>
    </source>
</evidence>
<comment type="function">
    <text evidence="13">Phosphatase that acts on various phosphoinositides, including phosphatidylinositol 4-phosphate, phosphatidylinositol (4,5)-bisphosphate and phosphatidylinositol (3,4,5)-trisphosphate. Has a role in clathrin-mediated endocytosis. Hydrolyzes PIP2 bound to actin regulatory proteins resulting in the rearrangement of actin filaments downstream of tyrosine kinase and ASH/GRB2.</text>
</comment>
<keyword evidence="9" id="KW-0254">Endocytosis</keyword>
<dbReference type="CDD" id="cd12719">
    <property type="entry name" value="RRM_SYNJ1"/>
    <property type="match status" value="1"/>
</dbReference>
<evidence type="ECO:0000256" key="10">
    <source>
        <dbReference type="ARBA" id="ARBA00022801"/>
    </source>
</evidence>
<keyword evidence="19" id="KW-1185">Reference proteome</keyword>
<keyword evidence="6" id="KW-0488">Methylation</keyword>